<dbReference type="Gene3D" id="1.25.10.10">
    <property type="entry name" value="Leucine-rich Repeat Variant"/>
    <property type="match status" value="1"/>
</dbReference>
<dbReference type="OrthoDB" id="2655295at2"/>
<dbReference type="Proteomes" id="UP000019364">
    <property type="component" value="Unassembled WGS sequence"/>
</dbReference>
<name>W7YW86_9BACL</name>
<dbReference type="eggNOG" id="COG1413">
    <property type="taxonomic scope" value="Bacteria"/>
</dbReference>
<keyword evidence="2" id="KW-1185">Reference proteome</keyword>
<sequence>MDNKEVEVEVIDSEEAKFEALKKSIHRNANWRERLEAIQQLDDEVNDQQIIDILTARMNNDSVYEVQEAAYNKLKSLGEDVQMPEKKKGELVKGLTKILIRIKKSLPAGHSYEEFKEKFKKMRIDIYDVYEGEKGAEFDSWLESTWASLPSK</sequence>
<reference evidence="1 2" key="1">
    <citation type="journal article" date="2014" name="Genome Announc.">
        <title>Draft Genome Sequence of Paenibacillus pini JCM 16418T, Isolated from the Rhizosphere of Pine Tree.</title>
        <authorList>
            <person name="Yuki M."/>
            <person name="Oshima K."/>
            <person name="Suda W."/>
            <person name="Oshida Y."/>
            <person name="Kitamura K."/>
            <person name="Iida Y."/>
            <person name="Hattori M."/>
            <person name="Ohkuma M."/>
        </authorList>
    </citation>
    <scope>NUCLEOTIDE SEQUENCE [LARGE SCALE GENOMIC DNA]</scope>
    <source>
        <strain evidence="1 2">JCM 16418</strain>
    </source>
</reference>
<protein>
    <recommendedName>
        <fullName evidence="3">Esterase</fullName>
    </recommendedName>
</protein>
<accession>W7YW86</accession>
<gene>
    <name evidence="1" type="ORF">JCM16418_3021</name>
</gene>
<comment type="caution">
    <text evidence="1">The sequence shown here is derived from an EMBL/GenBank/DDBJ whole genome shotgun (WGS) entry which is preliminary data.</text>
</comment>
<evidence type="ECO:0000313" key="2">
    <source>
        <dbReference type="Proteomes" id="UP000019364"/>
    </source>
</evidence>
<evidence type="ECO:0008006" key="3">
    <source>
        <dbReference type="Google" id="ProtNLM"/>
    </source>
</evidence>
<dbReference type="STRING" id="1236976.JCM16418_3021"/>
<dbReference type="EMBL" id="BAVZ01000008">
    <property type="protein sequence ID" value="GAF08911.1"/>
    <property type="molecule type" value="Genomic_DNA"/>
</dbReference>
<organism evidence="1 2">
    <name type="scientific">Paenibacillus pini JCM 16418</name>
    <dbReference type="NCBI Taxonomy" id="1236976"/>
    <lineage>
        <taxon>Bacteria</taxon>
        <taxon>Bacillati</taxon>
        <taxon>Bacillota</taxon>
        <taxon>Bacilli</taxon>
        <taxon>Bacillales</taxon>
        <taxon>Paenibacillaceae</taxon>
        <taxon>Paenibacillus</taxon>
    </lineage>
</organism>
<dbReference type="RefSeq" id="WP_036649731.1">
    <property type="nucleotide sequence ID" value="NZ_BAVZ01000008.1"/>
</dbReference>
<proteinExistence type="predicted"/>
<evidence type="ECO:0000313" key="1">
    <source>
        <dbReference type="EMBL" id="GAF08911.1"/>
    </source>
</evidence>
<dbReference type="InterPro" id="IPR011989">
    <property type="entry name" value="ARM-like"/>
</dbReference>
<dbReference type="AlphaFoldDB" id="W7YW86"/>